<protein>
    <recommendedName>
        <fullName evidence="8">Pentacotripeptide-repeat region of PRORP domain-containing protein</fullName>
    </recommendedName>
</protein>
<dbReference type="PROSITE" id="PS51375">
    <property type="entry name" value="PPR"/>
    <property type="match status" value="6"/>
</dbReference>
<dbReference type="STRING" id="40148.A0A0D9Y3V1"/>
<reference evidence="6" key="3">
    <citation type="submission" date="2018-05" db="EMBL/GenBank/DDBJ databases">
        <title>OgluRS3 (Oryza glumaepatula Reference Sequence Version 3).</title>
        <authorList>
            <person name="Zhang J."/>
            <person name="Kudrna D."/>
            <person name="Lee S."/>
            <person name="Talag J."/>
            <person name="Welchert J."/>
            <person name="Wing R.A."/>
        </authorList>
    </citation>
    <scope>NUCLEOTIDE SEQUENCE [LARGE SCALE GENOMIC DNA]</scope>
</reference>
<evidence type="ECO:0000313" key="6">
    <source>
        <dbReference type="EnsemblPlants" id="OGLUM01G05000.1"/>
    </source>
</evidence>
<feature type="repeat" description="PPR" evidence="4">
    <location>
        <begin position="489"/>
        <end position="523"/>
    </location>
</feature>
<dbReference type="eggNOG" id="KOG4197">
    <property type="taxonomic scope" value="Eukaryota"/>
</dbReference>
<keyword evidence="7" id="KW-1185">Reference proteome</keyword>
<evidence type="ECO:0000256" key="1">
    <source>
        <dbReference type="ARBA" id="ARBA00007626"/>
    </source>
</evidence>
<dbReference type="InterPro" id="IPR011990">
    <property type="entry name" value="TPR-like_helical_dom_sf"/>
</dbReference>
<evidence type="ECO:0000256" key="5">
    <source>
        <dbReference type="SAM" id="MobiDB-lite"/>
    </source>
</evidence>
<feature type="region of interest" description="Disordered" evidence="5">
    <location>
        <begin position="678"/>
        <end position="736"/>
    </location>
</feature>
<evidence type="ECO:0000256" key="3">
    <source>
        <dbReference type="ARBA" id="ARBA00022946"/>
    </source>
</evidence>
<accession>A0A0D9Y3V1</accession>
<reference evidence="6" key="1">
    <citation type="submission" date="2013-08" db="EMBL/GenBank/DDBJ databases">
        <title>Oryza genome evolution.</title>
        <authorList>
            <person name="Wing R.A."/>
            <person name="Panaud O."/>
            <person name="Oliveira A.C."/>
        </authorList>
    </citation>
    <scope>NUCLEOTIDE SEQUENCE</scope>
</reference>
<dbReference type="Pfam" id="PF12854">
    <property type="entry name" value="PPR_1"/>
    <property type="match status" value="2"/>
</dbReference>
<proteinExistence type="inferred from homology"/>
<dbReference type="SUPFAM" id="SSF48452">
    <property type="entry name" value="TPR-like"/>
    <property type="match status" value="1"/>
</dbReference>
<feature type="repeat" description="PPR" evidence="4">
    <location>
        <begin position="524"/>
        <end position="558"/>
    </location>
</feature>
<name>A0A0D9Y3V1_9ORYZ</name>
<feature type="repeat" description="PPR" evidence="4">
    <location>
        <begin position="384"/>
        <end position="418"/>
    </location>
</feature>
<evidence type="ECO:0000313" key="7">
    <source>
        <dbReference type="Proteomes" id="UP000026961"/>
    </source>
</evidence>
<dbReference type="Proteomes" id="UP000026961">
    <property type="component" value="Chromosome 1"/>
</dbReference>
<dbReference type="EnsemblPlants" id="OGLUM01G05000.1">
    <property type="protein sequence ID" value="OGLUM01G05000.1"/>
    <property type="gene ID" value="OGLUM01G05000"/>
</dbReference>
<feature type="compositionally biased region" description="Basic residues" evidence="5">
    <location>
        <begin position="704"/>
        <end position="720"/>
    </location>
</feature>
<evidence type="ECO:0000256" key="4">
    <source>
        <dbReference type="PROSITE-ProRule" id="PRU00708"/>
    </source>
</evidence>
<dbReference type="AlphaFoldDB" id="A0A0D9Y3V1"/>
<dbReference type="InterPro" id="IPR002885">
    <property type="entry name" value="PPR_rpt"/>
</dbReference>
<dbReference type="Gene3D" id="1.25.40.10">
    <property type="entry name" value="Tetratricopeptide repeat domain"/>
    <property type="match status" value="4"/>
</dbReference>
<sequence length="845" mass="93029">MVGTDLQSPARSHHQWRFRSESLTRWALRWRFFSMALIAAKSGGRVLAQRGGGGGGGNLFGLAAASALSASTSTAAATTPQRISHYLAHHPRATWEALSAAFPAADHVDAVLLSLAKHLHSSSSSSSPELVARNALTFFYWAASSSSSSTPHSLRAYCLLVHLLSRAALIRDASVLLESAIAKHSSSSPASAFLDAFFAACEDSGTAATTRGLHLLVHAYARARLPEEALEACRYLAQRGVVPSLPAFNAVLHAAQRTGRFGVAWEVFELMTLKRVYANQSTVELVIGVLSREGALARMAALVERIHGKKCVPGVVAHVALTLKIFEEGRTEQGILLLRRMLQRNMVFDNIAYSLIVHAHCQAGDLKSACEQRDDMVRRGCRLNSFVYTCLIRVHCRAGDVDEAMQLFEEMISIGLKPYDATYCHLTAGCFRQGRMKEGSEYMDKMLHQGSVPDIGTCNDMLEALCDSGHVSKANELLTALMDKGFVPDQNTYLRMTNGYGKVGDAQGIIKIYHEMEHRGLNIGVDVFSSLIRALCKCGDLKEAEKFLAILERKLLAPTSEIYDLLISSNCEKGNTKKALWFYDRMMTGNDKLVPSADTFMMLVRRVIKPKSTLLMPPGSPSKRAKEGTPMLERCLPHFAVAIGSVSSDVVQAASTYCCTEQATKNGSTGSCELCHRRQRQRGAGQDRRRRRRQPEPINNTKRAAPRHATTRTLPLRRARSREVEKATRRRHAAEKRTGARVIRVVVVVDSSSRQRNGLWLWKKKRKRFVVRDVPRETVNVLGIKHGISVSPTTRPLSLYLCALASDNNSGRFDARGGQAARRKGAMSDRFAGHPVAAVRRGEAI</sequence>
<feature type="repeat" description="PPR" evidence="4">
    <location>
        <begin position="454"/>
        <end position="488"/>
    </location>
</feature>
<keyword evidence="2" id="KW-0677">Repeat</keyword>
<evidence type="ECO:0008006" key="8">
    <source>
        <dbReference type="Google" id="ProtNLM"/>
    </source>
</evidence>
<dbReference type="NCBIfam" id="TIGR00756">
    <property type="entry name" value="PPR"/>
    <property type="match status" value="4"/>
</dbReference>
<organism evidence="6">
    <name type="scientific">Oryza glumipatula</name>
    <dbReference type="NCBI Taxonomy" id="40148"/>
    <lineage>
        <taxon>Eukaryota</taxon>
        <taxon>Viridiplantae</taxon>
        <taxon>Streptophyta</taxon>
        <taxon>Embryophyta</taxon>
        <taxon>Tracheophyta</taxon>
        <taxon>Spermatophyta</taxon>
        <taxon>Magnoliopsida</taxon>
        <taxon>Liliopsida</taxon>
        <taxon>Poales</taxon>
        <taxon>Poaceae</taxon>
        <taxon>BOP clade</taxon>
        <taxon>Oryzoideae</taxon>
        <taxon>Oryzeae</taxon>
        <taxon>Oryzinae</taxon>
        <taxon>Oryza</taxon>
    </lineage>
</organism>
<feature type="repeat" description="PPR" evidence="4">
    <location>
        <begin position="349"/>
        <end position="383"/>
    </location>
</feature>
<dbReference type="PANTHER" id="PTHR47939:SF13">
    <property type="entry name" value="OS03G0201400 PROTEIN"/>
    <property type="match status" value="1"/>
</dbReference>
<dbReference type="Pfam" id="PF01535">
    <property type="entry name" value="PPR"/>
    <property type="match status" value="3"/>
</dbReference>
<keyword evidence="3" id="KW-0809">Transit peptide</keyword>
<evidence type="ECO:0000256" key="2">
    <source>
        <dbReference type="ARBA" id="ARBA00022737"/>
    </source>
</evidence>
<feature type="repeat" description="PPR" evidence="4">
    <location>
        <begin position="419"/>
        <end position="453"/>
    </location>
</feature>
<dbReference type="Gramene" id="OGLUM01G05000.1">
    <property type="protein sequence ID" value="OGLUM01G05000.1"/>
    <property type="gene ID" value="OGLUM01G05000"/>
</dbReference>
<dbReference type="PANTHER" id="PTHR47939">
    <property type="entry name" value="MEMBRANE-ASSOCIATED SALT-INDUCIBLE PROTEIN-LIKE"/>
    <property type="match status" value="1"/>
</dbReference>
<dbReference type="InterPro" id="IPR050667">
    <property type="entry name" value="PPR-containing_protein"/>
</dbReference>
<comment type="similarity">
    <text evidence="1">Belongs to the PPR family. P subfamily.</text>
</comment>
<reference evidence="6" key="2">
    <citation type="submission" date="2015-04" db="UniProtKB">
        <authorList>
            <consortium name="EnsemblPlants"/>
        </authorList>
    </citation>
    <scope>IDENTIFICATION</scope>
</reference>